<organism evidence="1 2">
    <name type="scientific">Legionella jordanis</name>
    <dbReference type="NCBI Taxonomy" id="456"/>
    <lineage>
        <taxon>Bacteria</taxon>
        <taxon>Pseudomonadati</taxon>
        <taxon>Pseudomonadota</taxon>
        <taxon>Gammaproteobacteria</taxon>
        <taxon>Legionellales</taxon>
        <taxon>Legionellaceae</taxon>
        <taxon>Legionella</taxon>
    </lineage>
</organism>
<dbReference type="EMBL" id="LNYJ01000011">
    <property type="protein sequence ID" value="KTD16191.1"/>
    <property type="molecule type" value="Genomic_DNA"/>
</dbReference>
<evidence type="ECO:0000313" key="1">
    <source>
        <dbReference type="EMBL" id="KTD16191.1"/>
    </source>
</evidence>
<gene>
    <name evidence="1" type="ORF">Ljor_0497</name>
</gene>
<dbReference type="AlphaFoldDB" id="A0A0W0V7Z3"/>
<dbReference type="PATRIC" id="fig|456.5.peg.528"/>
<protein>
    <submittedName>
        <fullName evidence="1">Uncharacterized protein</fullName>
    </submittedName>
</protein>
<evidence type="ECO:0000313" key="2">
    <source>
        <dbReference type="Proteomes" id="UP000055035"/>
    </source>
</evidence>
<dbReference type="SUPFAM" id="SSF52047">
    <property type="entry name" value="RNI-like"/>
    <property type="match status" value="1"/>
</dbReference>
<keyword evidence="2" id="KW-1185">Reference proteome</keyword>
<proteinExistence type="predicted"/>
<accession>A0A0W0V7Z3</accession>
<reference evidence="1 2" key="1">
    <citation type="submission" date="2015-11" db="EMBL/GenBank/DDBJ databases">
        <title>Genomic analysis of 38 Legionella species identifies large and diverse effector repertoires.</title>
        <authorList>
            <person name="Burstein D."/>
            <person name="Amaro F."/>
            <person name="Zusman T."/>
            <person name="Lifshitz Z."/>
            <person name="Cohen O."/>
            <person name="Gilbert J.A."/>
            <person name="Pupko T."/>
            <person name="Shuman H.A."/>
            <person name="Segal G."/>
        </authorList>
    </citation>
    <scope>NUCLEOTIDE SEQUENCE [LARGE SCALE GENOMIC DNA]</scope>
    <source>
        <strain evidence="1 2">BL-540</strain>
    </source>
</reference>
<sequence>MMITIASDVQDARQRLRDFVDSKGVGVIIFSQIQQNKEEEAITLFQEIVRDRREPTVLNLNLSWLSNEFLRRIFNEIEGNECFITLDLDLQTESASSDSFLIVSEALNRKACALKTLKLSALYGSCIPLLAQSLKVNHSLYELHIFFTLLKECRSLKLLDEVFEALILPLEGNKKRHLKTLHISGLPFIPWTDKNTQQLLTQVLQEVSLEKFSFAMNMGNFCEPVDLITSLREFPGEVTLSITMLSAPNPHQRETFELIASISEKLDNLDLKICFPRKAGNSNNDQNDNYRKNLLQLLIHFLKACDPKSSFNFKLDQKLIFDENENNRAEIAELKHLLSQTAIKFNSSFLSYRPSSLQNSQATFFNILAKAKKIHLERELYGQNSVYQPGT</sequence>
<name>A0A0W0V7Z3_9GAMM</name>
<dbReference type="RefSeq" id="WP_058470065.1">
    <property type="nucleotide sequence ID" value="NZ_CAAAIC010000004.1"/>
</dbReference>
<comment type="caution">
    <text evidence="1">The sequence shown here is derived from an EMBL/GenBank/DDBJ whole genome shotgun (WGS) entry which is preliminary data.</text>
</comment>
<dbReference type="STRING" id="456.Ljor_0497"/>
<dbReference type="Proteomes" id="UP000055035">
    <property type="component" value="Unassembled WGS sequence"/>
</dbReference>